<gene>
    <name evidence="9" type="primary">AbaA</name>
    <name evidence="9" type="ORF">LAWI1_G002349</name>
</gene>
<protein>
    <submittedName>
        <fullName evidence="9">Conidiophore development regulator</fullName>
    </submittedName>
</protein>
<comment type="similarity">
    <text evidence="2">Belongs to the TEC1 family.</text>
</comment>
<evidence type="ECO:0000313" key="9">
    <source>
        <dbReference type="EMBL" id="TVY90781.1"/>
    </source>
</evidence>
<keyword evidence="10" id="KW-1185">Reference proteome</keyword>
<feature type="compositionally biased region" description="Polar residues" evidence="7">
    <location>
        <begin position="55"/>
        <end position="64"/>
    </location>
</feature>
<dbReference type="InterPro" id="IPR050937">
    <property type="entry name" value="TEC1_TEAD_TF"/>
</dbReference>
<name>A0A559MCX2_9HELO</name>
<comment type="caution">
    <text evidence="9">The sequence shown here is derived from an EMBL/GenBank/DDBJ whole genome shotgun (WGS) entry which is preliminary data.</text>
</comment>
<evidence type="ECO:0000256" key="5">
    <source>
        <dbReference type="ARBA" id="ARBA00023242"/>
    </source>
</evidence>
<feature type="domain" description="TEA" evidence="8">
    <location>
        <begin position="105"/>
        <end position="191"/>
    </location>
</feature>
<dbReference type="InterPro" id="IPR000818">
    <property type="entry name" value="TEA/ATTS_dom"/>
</dbReference>
<keyword evidence="5" id="KW-0539">Nucleus</keyword>
<dbReference type="Proteomes" id="UP000315522">
    <property type="component" value="Unassembled WGS sequence"/>
</dbReference>
<dbReference type="PROSITE" id="PS51088">
    <property type="entry name" value="TEA_2"/>
    <property type="match status" value="1"/>
</dbReference>
<feature type="compositionally biased region" description="Basic and acidic residues" evidence="7">
    <location>
        <begin position="96"/>
        <end position="110"/>
    </location>
</feature>
<evidence type="ECO:0000256" key="4">
    <source>
        <dbReference type="ARBA" id="ARBA00023163"/>
    </source>
</evidence>
<dbReference type="EMBL" id="QGML01000750">
    <property type="protein sequence ID" value="TVY90781.1"/>
    <property type="molecule type" value="Genomic_DNA"/>
</dbReference>
<comment type="subcellular location">
    <subcellularLocation>
        <location evidence="1">Nucleus</location>
    </subcellularLocation>
</comment>
<dbReference type="GO" id="GO:0005634">
    <property type="term" value="C:nucleus"/>
    <property type="evidence" value="ECO:0007669"/>
    <property type="project" value="UniProtKB-SubCell"/>
</dbReference>
<evidence type="ECO:0000256" key="2">
    <source>
        <dbReference type="ARBA" id="ARBA00008421"/>
    </source>
</evidence>
<dbReference type="SMART" id="SM00426">
    <property type="entry name" value="TEA"/>
    <property type="match status" value="1"/>
</dbReference>
<feature type="region of interest" description="Disordered" evidence="7">
    <location>
        <begin position="42"/>
        <end position="110"/>
    </location>
</feature>
<dbReference type="GO" id="GO:0005667">
    <property type="term" value="C:transcription regulator complex"/>
    <property type="evidence" value="ECO:0007669"/>
    <property type="project" value="TreeGrafter"/>
</dbReference>
<reference evidence="9 10" key="1">
    <citation type="submission" date="2018-05" db="EMBL/GenBank/DDBJ databases">
        <title>Genome sequencing and assembly of the regulated plant pathogen Lachnellula willkommii and related sister species for the development of diagnostic species identification markers.</title>
        <authorList>
            <person name="Giroux E."/>
            <person name="Bilodeau G."/>
        </authorList>
    </citation>
    <scope>NUCLEOTIDE SEQUENCE [LARGE SCALE GENOMIC DNA]</scope>
    <source>
        <strain evidence="9 10">CBS 172.35</strain>
    </source>
</reference>
<organism evidence="9 10">
    <name type="scientific">Lachnellula willkommii</name>
    <dbReference type="NCBI Taxonomy" id="215461"/>
    <lineage>
        <taxon>Eukaryota</taxon>
        <taxon>Fungi</taxon>
        <taxon>Dikarya</taxon>
        <taxon>Ascomycota</taxon>
        <taxon>Pezizomycotina</taxon>
        <taxon>Leotiomycetes</taxon>
        <taxon>Helotiales</taxon>
        <taxon>Lachnaceae</taxon>
        <taxon>Lachnellula</taxon>
    </lineage>
</organism>
<dbReference type="PANTHER" id="PTHR11834:SF0">
    <property type="entry name" value="PROTEIN SCALLOPED"/>
    <property type="match status" value="1"/>
</dbReference>
<feature type="region of interest" description="Disordered" evidence="7">
    <location>
        <begin position="1"/>
        <end position="25"/>
    </location>
</feature>
<dbReference type="GO" id="GO:0000981">
    <property type="term" value="F:DNA-binding transcription factor activity, RNA polymerase II-specific"/>
    <property type="evidence" value="ECO:0007669"/>
    <property type="project" value="TreeGrafter"/>
</dbReference>
<keyword evidence="4" id="KW-0804">Transcription</keyword>
<dbReference type="AlphaFoldDB" id="A0A559MCX2"/>
<evidence type="ECO:0000256" key="6">
    <source>
        <dbReference type="PROSITE-ProRule" id="PRU00505"/>
    </source>
</evidence>
<evidence type="ECO:0000313" key="10">
    <source>
        <dbReference type="Proteomes" id="UP000315522"/>
    </source>
</evidence>
<accession>A0A559MCX2</accession>
<evidence type="ECO:0000259" key="8">
    <source>
        <dbReference type="PROSITE" id="PS51088"/>
    </source>
</evidence>
<keyword evidence="3" id="KW-0805">Transcription regulation</keyword>
<feature type="compositionally biased region" description="Basic residues" evidence="7">
    <location>
        <begin position="71"/>
        <end position="82"/>
    </location>
</feature>
<evidence type="ECO:0000256" key="3">
    <source>
        <dbReference type="ARBA" id="ARBA00023015"/>
    </source>
</evidence>
<proteinExistence type="inferred from homology"/>
<sequence length="791" mass="89698">MAHTLHSNYPVLDASRQPLTDSAGNSQIQGLASTYHGSKELESRADRPMYPTPTVPSSHQSMVPSSERRQRQQHNQRRRQQKFSRNPIVDSGLYKAYRDRQNKDGNPEDHKWPRRLEIAFLDALIDIPHMGRRKFSYHGKPHGRNELIKEYLWIAYLESLPPGQPPDMSMARTRKQVSSHIQVLKTFFKDHPAYEKLFPPKHTAKNGFEDSFKNDPCLRALSQGRLPHKRYDHYDEISQMMKTHYPPMKPTMFWLLITSLTIESGRNTGEEDLYNEGIVLHKYTSLSAERPRASLETIPNWRQRFPILSTARDLEFDIIHMDTSLSLMSTYPPAGAELVSRTELSMPGCELENCVWQINTSFTMPPTLSRDPIIDPDEESSTSINHVVSVTRDETRIKVPFPAKVWAHALTCLTDAQLRYEERRKSYHPNSEPRKSAREYVDQISMYQAIQSSPSNGHPFETRAIIVWTFRKASHGEPSATSWRYLDAAPPRSSVMSPSPHHSSQLSAIMHENFNTFVEPAHQPSMLDPFPAPNLHSPFANQGYGFAAPTGFEMPPENLSFSSTVTADSEGTLVGDTESNIDHYLANANVNVNLDYTHGAHNWHLPASESFGEDPAWGNYSVPSSTPQIAWDAPSDAKIHDQWNDGMDAKAIPWAGDSTPTQKNGWEGSPVDKHWAPELEAEHNITPVNQHDYEQIEQSIEHSLEEKLRPWIEHHSAENANFAHDGVSDSIIPHLEAMVEAESKEAWGDVETREEGWVDVPGVADVGTREEGWVDVPVVGDDFNLPEWQNS</sequence>
<evidence type="ECO:0000256" key="1">
    <source>
        <dbReference type="ARBA" id="ARBA00004123"/>
    </source>
</evidence>
<dbReference type="Pfam" id="PF01285">
    <property type="entry name" value="TEA"/>
    <property type="match status" value="1"/>
</dbReference>
<feature type="DNA-binding region" description="TEA" evidence="6">
    <location>
        <begin position="105"/>
        <end position="191"/>
    </location>
</feature>
<dbReference type="GO" id="GO:0000978">
    <property type="term" value="F:RNA polymerase II cis-regulatory region sequence-specific DNA binding"/>
    <property type="evidence" value="ECO:0007669"/>
    <property type="project" value="TreeGrafter"/>
</dbReference>
<evidence type="ECO:0000256" key="7">
    <source>
        <dbReference type="SAM" id="MobiDB-lite"/>
    </source>
</evidence>
<dbReference type="PANTHER" id="PTHR11834">
    <property type="entry name" value="TRANSCRIPTIONAL ENHANCER FACTOR TEF RELATED"/>
    <property type="match status" value="1"/>
</dbReference>
<dbReference type="InterPro" id="IPR038096">
    <property type="entry name" value="TEA/ATTS_sf"/>
</dbReference>
<dbReference type="Gene3D" id="6.10.20.40">
    <property type="entry name" value="TEA/ATTS domain"/>
    <property type="match status" value="1"/>
</dbReference>